<dbReference type="InterPro" id="IPR051458">
    <property type="entry name" value="Cyt/Met_Dipeptidase"/>
</dbReference>
<keyword evidence="2" id="KW-0479">Metal-binding</keyword>
<dbReference type="PANTHER" id="PTHR43270:SF12">
    <property type="entry name" value="SUCCINYL-DIAMINOPIMELATE DESUCCINYLASE"/>
    <property type="match status" value="1"/>
</dbReference>
<protein>
    <submittedName>
        <fullName evidence="4">M20/M25/M40 family metallo-hydrolase</fullName>
    </submittedName>
</protein>
<evidence type="ECO:0000256" key="3">
    <source>
        <dbReference type="ARBA" id="ARBA00022801"/>
    </source>
</evidence>
<dbReference type="Gene3D" id="3.40.630.10">
    <property type="entry name" value="Zn peptidases"/>
    <property type="match status" value="1"/>
</dbReference>
<accession>A0A844AAE8</accession>
<dbReference type="GO" id="GO:0006508">
    <property type="term" value="P:proteolysis"/>
    <property type="evidence" value="ECO:0007669"/>
    <property type="project" value="UniProtKB-KW"/>
</dbReference>
<dbReference type="EMBL" id="WISZ01000099">
    <property type="protein sequence ID" value="MQX09058.1"/>
    <property type="molecule type" value="Genomic_DNA"/>
</dbReference>
<dbReference type="Gene3D" id="3.30.70.360">
    <property type="match status" value="1"/>
</dbReference>
<dbReference type="AlphaFoldDB" id="A0A844AAE8"/>
<evidence type="ECO:0000313" key="5">
    <source>
        <dbReference type="Proteomes" id="UP000466694"/>
    </source>
</evidence>
<keyword evidence="3 4" id="KW-0378">Hydrolase</keyword>
<dbReference type="NCBIfam" id="NF005478">
    <property type="entry name" value="PRK07079.1"/>
    <property type="match status" value="1"/>
</dbReference>
<dbReference type="RefSeq" id="WP_060564061.1">
    <property type="nucleotide sequence ID" value="NZ_BJNI01000096.1"/>
</dbReference>
<keyword evidence="1" id="KW-0645">Protease</keyword>
<dbReference type="Proteomes" id="UP000466694">
    <property type="component" value="Unassembled WGS sequence"/>
</dbReference>
<dbReference type="PANTHER" id="PTHR43270">
    <property type="entry name" value="BETA-ALA-HIS DIPEPTIDASE"/>
    <property type="match status" value="1"/>
</dbReference>
<dbReference type="GO" id="GO:0008233">
    <property type="term" value="F:peptidase activity"/>
    <property type="evidence" value="ECO:0007669"/>
    <property type="project" value="UniProtKB-KW"/>
</dbReference>
<dbReference type="Pfam" id="PF01546">
    <property type="entry name" value="Peptidase_M20"/>
    <property type="match status" value="1"/>
</dbReference>
<evidence type="ECO:0000313" key="4">
    <source>
        <dbReference type="EMBL" id="MQX09058.1"/>
    </source>
</evidence>
<dbReference type="GO" id="GO:0046872">
    <property type="term" value="F:metal ion binding"/>
    <property type="evidence" value="ECO:0007669"/>
    <property type="project" value="UniProtKB-KW"/>
</dbReference>
<evidence type="ECO:0000256" key="1">
    <source>
        <dbReference type="ARBA" id="ARBA00022670"/>
    </source>
</evidence>
<dbReference type="SUPFAM" id="SSF53187">
    <property type="entry name" value="Zn-dependent exopeptidases"/>
    <property type="match status" value="1"/>
</dbReference>
<proteinExistence type="predicted"/>
<name>A0A844AAE8_RHIFR</name>
<comment type="caution">
    <text evidence="4">The sequence shown here is derived from an EMBL/GenBank/DDBJ whole genome shotgun (WGS) entry which is preliminary data.</text>
</comment>
<dbReference type="InterPro" id="IPR002933">
    <property type="entry name" value="Peptidase_M20"/>
</dbReference>
<gene>
    <name evidence="4" type="ORF">GHK48_12365</name>
</gene>
<organism evidence="4 5">
    <name type="scientific">Rhizobium fredii</name>
    <name type="common">Sinorhizobium fredii</name>
    <dbReference type="NCBI Taxonomy" id="380"/>
    <lineage>
        <taxon>Bacteria</taxon>
        <taxon>Pseudomonadati</taxon>
        <taxon>Pseudomonadota</taxon>
        <taxon>Alphaproteobacteria</taxon>
        <taxon>Hyphomicrobiales</taxon>
        <taxon>Rhizobiaceae</taxon>
        <taxon>Sinorhizobium/Ensifer group</taxon>
        <taxon>Sinorhizobium</taxon>
    </lineage>
</organism>
<reference evidence="4 5" key="1">
    <citation type="journal article" date="2013" name="Genome Biol.">
        <title>Comparative genomics of the core and accessory genomes of 48 Sinorhizobium strains comprising five genospecies.</title>
        <authorList>
            <person name="Sugawara M."/>
            <person name="Epstein B."/>
            <person name="Badgley B.D."/>
            <person name="Unno T."/>
            <person name="Xu L."/>
            <person name="Reese J."/>
            <person name="Gyaneshwar P."/>
            <person name="Denny R."/>
            <person name="Mudge J."/>
            <person name="Bharti A.K."/>
            <person name="Farmer A.D."/>
            <person name="May G.D."/>
            <person name="Woodward J.E."/>
            <person name="Medigue C."/>
            <person name="Vallenet D."/>
            <person name="Lajus A."/>
            <person name="Rouy Z."/>
            <person name="Martinez-Vaz B."/>
            <person name="Tiffin P."/>
            <person name="Young N.D."/>
            <person name="Sadowsky M.J."/>
        </authorList>
    </citation>
    <scope>NUCLEOTIDE SEQUENCE [LARGE SCALE GENOMIC DNA]</scope>
    <source>
        <strain evidence="4 5">USDA205</strain>
    </source>
</reference>
<evidence type="ECO:0000256" key="2">
    <source>
        <dbReference type="ARBA" id="ARBA00022723"/>
    </source>
</evidence>
<sequence length="473" mass="51712">MTRDAAIARAEAYFDSGDFRADLARRVGMPTESQNPERASVLAQYLDTEIRPAFKALGFACRELSQDGWPFLYAERIEGEGKPTVLGYGHGDVVRGLDKDWYEGLSPWKLVERDGKWFGRGTADNKGQHSINIAALRAVLETRGELGFNAKYLIEMGEEKVSPGLRELAESNRELFRSDVLIASDGPRLSAARPTVFLGSRGTMSFDIWIDARKGGHHSGNWGGLLSDPAIQLAHAISTLVSATGKILVPEWLPEALPENVKRSLADCELEDGGDARIDPGWGEPGLSPAEKVFGWPSFTVLAYEAGNPKTPVNAIPPRAWARCQLRFVVGIDVDDVLPALRRHLDGHGFTAVQIAKSSEETFYATRLDPDHPWVIWTVDSIARTTGRKPAVLPNLGGSLPNDIFSEILGLPTIWVPHSYPGCSQHAPNEHLPAALIREGLAVMAGIYWDVGEAGTPQEPVVRIGHRVPRGDL</sequence>